<keyword evidence="5 6" id="KW-0234">DNA repair</keyword>
<dbReference type="AlphaFoldDB" id="A0A7W4W4R1"/>
<evidence type="ECO:0000256" key="3">
    <source>
        <dbReference type="ARBA" id="ARBA00023125"/>
    </source>
</evidence>
<feature type="domain" description="Helix-hairpin-helix DNA-binding motif class 1" evidence="7">
    <location>
        <begin position="73"/>
        <end position="92"/>
    </location>
</feature>
<dbReference type="Gene3D" id="2.40.50.140">
    <property type="entry name" value="Nucleic acid-binding proteins"/>
    <property type="match status" value="1"/>
</dbReference>
<sequence length="200" mass="21201">MIGRIRGTLVEKRAPEVLVECAGVGYEVLVPMTTLYQLPEVGAEVILLTHHVVREDAQQLFGFIDAQSRALFRDLIKVNGVGPKLALTVLSGVDVGEFVALVLAEDAAALVKLPGVGKKTAERLVIEMRDKLKDYEPVAGAPVTHASAVKADAAGEAEEALIALGYKPQEAARAIAAVEGEGLAVEDLIRQALKAMIGKK</sequence>
<dbReference type="GO" id="GO:0009379">
    <property type="term" value="C:Holliday junction helicase complex"/>
    <property type="evidence" value="ECO:0007669"/>
    <property type="project" value="InterPro"/>
</dbReference>
<evidence type="ECO:0000259" key="7">
    <source>
        <dbReference type="SMART" id="SM00278"/>
    </source>
</evidence>
<evidence type="ECO:0000256" key="4">
    <source>
        <dbReference type="ARBA" id="ARBA00023172"/>
    </source>
</evidence>
<dbReference type="Gene3D" id="1.10.150.20">
    <property type="entry name" value="5' to 3' exonuclease, C-terminal subdomain"/>
    <property type="match status" value="1"/>
</dbReference>
<dbReference type="Proteomes" id="UP000537130">
    <property type="component" value="Unassembled WGS sequence"/>
</dbReference>
<dbReference type="GO" id="GO:0006281">
    <property type="term" value="P:DNA repair"/>
    <property type="evidence" value="ECO:0007669"/>
    <property type="project" value="UniProtKB-UniRule"/>
</dbReference>
<dbReference type="GO" id="GO:0005524">
    <property type="term" value="F:ATP binding"/>
    <property type="evidence" value="ECO:0007669"/>
    <property type="project" value="InterPro"/>
</dbReference>
<evidence type="ECO:0000256" key="6">
    <source>
        <dbReference type="HAMAP-Rule" id="MF_00031"/>
    </source>
</evidence>
<feature type="region of interest" description="Domain II" evidence="6">
    <location>
        <begin position="65"/>
        <end position="142"/>
    </location>
</feature>
<dbReference type="CDD" id="cd14332">
    <property type="entry name" value="UBA_RuvA_C"/>
    <property type="match status" value="1"/>
</dbReference>
<comment type="caution">
    <text evidence="6">Lacks conserved residue(s) required for the propagation of feature annotation.</text>
</comment>
<dbReference type="Pfam" id="PF07499">
    <property type="entry name" value="RuvA_C"/>
    <property type="match status" value="1"/>
</dbReference>
<feature type="region of interest" description="Domain III" evidence="6">
    <location>
        <begin position="149"/>
        <end position="200"/>
    </location>
</feature>
<dbReference type="SUPFAM" id="SSF50249">
    <property type="entry name" value="Nucleic acid-binding proteins"/>
    <property type="match status" value="1"/>
</dbReference>
<keyword evidence="1 6" id="KW-0963">Cytoplasm</keyword>
<keyword evidence="8" id="KW-0067">ATP-binding</keyword>
<organism evidence="8 9">
    <name type="scientific">Litorivivens lipolytica</name>
    <dbReference type="NCBI Taxonomy" id="1524264"/>
    <lineage>
        <taxon>Bacteria</taxon>
        <taxon>Pseudomonadati</taxon>
        <taxon>Pseudomonadota</taxon>
        <taxon>Gammaproteobacteria</taxon>
        <taxon>Litorivivens</taxon>
    </lineage>
</organism>
<dbReference type="Gene3D" id="1.10.8.10">
    <property type="entry name" value="DNA helicase RuvA subunit, C-terminal domain"/>
    <property type="match status" value="1"/>
</dbReference>
<dbReference type="NCBIfam" id="TIGR00084">
    <property type="entry name" value="ruvA"/>
    <property type="match status" value="1"/>
</dbReference>
<comment type="function">
    <text evidence="6">The RuvA-RuvB-RuvC complex processes Holliday junction (HJ) DNA during genetic recombination and DNA repair, while the RuvA-RuvB complex plays an important role in the rescue of blocked DNA replication forks via replication fork reversal (RFR). RuvA specifically binds to HJ cruciform DNA, conferring on it an open structure. The RuvB hexamer acts as an ATP-dependent pump, pulling dsDNA into and through the RuvAB complex. HJ branch migration allows RuvC to scan DNA until it finds its consensus sequence, where it cleaves and resolves the cruciform DNA.</text>
</comment>
<keyword evidence="4 6" id="KW-0233">DNA recombination</keyword>
<dbReference type="InterPro" id="IPR012340">
    <property type="entry name" value="NA-bd_OB-fold"/>
</dbReference>
<keyword evidence="3 6" id="KW-0238">DNA-binding</keyword>
<feature type="region of interest" description="Domain I" evidence="6">
    <location>
        <begin position="1"/>
        <end position="64"/>
    </location>
</feature>
<dbReference type="SMART" id="SM00278">
    <property type="entry name" value="HhH1"/>
    <property type="match status" value="2"/>
</dbReference>
<comment type="subcellular location">
    <subcellularLocation>
        <location evidence="6">Cytoplasm</location>
    </subcellularLocation>
</comment>
<dbReference type="Pfam" id="PF14520">
    <property type="entry name" value="HHH_5"/>
    <property type="match status" value="1"/>
</dbReference>
<proteinExistence type="inferred from homology"/>
<dbReference type="GO" id="GO:0048476">
    <property type="term" value="C:Holliday junction resolvase complex"/>
    <property type="evidence" value="ECO:0007669"/>
    <property type="project" value="UniProtKB-UniRule"/>
</dbReference>
<keyword evidence="2 6" id="KW-0227">DNA damage</keyword>
<dbReference type="EMBL" id="JACHWY010000001">
    <property type="protein sequence ID" value="MBB3047379.1"/>
    <property type="molecule type" value="Genomic_DNA"/>
</dbReference>
<keyword evidence="8" id="KW-0378">Hydrolase</keyword>
<dbReference type="Pfam" id="PF01330">
    <property type="entry name" value="RuvA_N"/>
    <property type="match status" value="1"/>
</dbReference>
<evidence type="ECO:0000256" key="2">
    <source>
        <dbReference type="ARBA" id="ARBA00022763"/>
    </source>
</evidence>
<dbReference type="GO" id="GO:0006310">
    <property type="term" value="P:DNA recombination"/>
    <property type="evidence" value="ECO:0007669"/>
    <property type="project" value="UniProtKB-UniRule"/>
</dbReference>
<comment type="caution">
    <text evidence="8">The sequence shown here is derived from an EMBL/GenBank/DDBJ whole genome shotgun (WGS) entry which is preliminary data.</text>
</comment>
<evidence type="ECO:0000256" key="1">
    <source>
        <dbReference type="ARBA" id="ARBA00022490"/>
    </source>
</evidence>
<comment type="domain">
    <text evidence="6">Has three domains with a flexible linker between the domains II and III and assumes an 'L' shape. Domain III is highly mobile and contacts RuvB.</text>
</comment>
<dbReference type="InterPro" id="IPR000085">
    <property type="entry name" value="RuvA"/>
</dbReference>
<dbReference type="SUPFAM" id="SSF47781">
    <property type="entry name" value="RuvA domain 2-like"/>
    <property type="match status" value="1"/>
</dbReference>
<evidence type="ECO:0000256" key="5">
    <source>
        <dbReference type="ARBA" id="ARBA00023204"/>
    </source>
</evidence>
<comment type="subunit">
    <text evidence="6">Homotetramer. Forms an RuvA(8)-RuvB(12)-Holliday junction (HJ) complex. HJ DNA is sandwiched between 2 RuvA tetramers; dsDNA enters through RuvA and exits via RuvB. An RuvB hexamer assembles on each DNA strand where it exits the tetramer. Each RuvB hexamer is contacted by two RuvA subunits (via domain III) on 2 adjacent RuvB subunits; this complex drives branch migration. In the full resolvosome a probable DNA-RuvA(4)-RuvB(12)-RuvC(2) complex forms which resolves the HJ.</text>
</comment>
<dbReference type="RefSeq" id="WP_183410007.1">
    <property type="nucleotide sequence ID" value="NZ_JACHWY010000001.1"/>
</dbReference>
<dbReference type="InterPro" id="IPR011114">
    <property type="entry name" value="RuvA_C"/>
</dbReference>
<comment type="similarity">
    <text evidence="6">Belongs to the RuvA family.</text>
</comment>
<keyword evidence="8" id="KW-0347">Helicase</keyword>
<keyword evidence="8" id="KW-0547">Nucleotide-binding</keyword>
<reference evidence="8 9" key="1">
    <citation type="submission" date="2020-08" db="EMBL/GenBank/DDBJ databases">
        <title>Genomic Encyclopedia of Type Strains, Phase III (KMG-III): the genomes of soil and plant-associated and newly described type strains.</title>
        <authorList>
            <person name="Whitman W."/>
        </authorList>
    </citation>
    <scope>NUCLEOTIDE SEQUENCE [LARGE SCALE GENOMIC DNA]</scope>
    <source>
        <strain evidence="8 9">CECT 8654</strain>
    </source>
</reference>
<dbReference type="GO" id="GO:0009378">
    <property type="term" value="F:four-way junction helicase activity"/>
    <property type="evidence" value="ECO:0007669"/>
    <property type="project" value="InterPro"/>
</dbReference>
<dbReference type="SUPFAM" id="SSF46929">
    <property type="entry name" value="DNA helicase RuvA subunit, C-terminal domain"/>
    <property type="match status" value="1"/>
</dbReference>
<dbReference type="InterPro" id="IPR013849">
    <property type="entry name" value="DNA_helicase_Holl-junc_RuvA_I"/>
</dbReference>
<dbReference type="HAMAP" id="MF_00031">
    <property type="entry name" value="DNA_HJ_migration_RuvA"/>
    <property type="match status" value="1"/>
</dbReference>
<dbReference type="GO" id="GO:0016787">
    <property type="term" value="F:hydrolase activity"/>
    <property type="evidence" value="ECO:0007669"/>
    <property type="project" value="UniProtKB-KW"/>
</dbReference>
<dbReference type="InterPro" id="IPR003583">
    <property type="entry name" value="Hlx-hairpin-Hlx_DNA-bd_motif"/>
</dbReference>
<feature type="domain" description="Helix-hairpin-helix DNA-binding motif class 1" evidence="7">
    <location>
        <begin position="108"/>
        <end position="127"/>
    </location>
</feature>
<accession>A0A7W4W4R1</accession>
<protein>
    <recommendedName>
        <fullName evidence="6">Holliday junction branch migration complex subunit RuvA</fullName>
    </recommendedName>
</protein>
<gene>
    <name evidence="6" type="primary">ruvA</name>
    <name evidence="8" type="ORF">FHR99_001615</name>
</gene>
<dbReference type="GO" id="GO:0000400">
    <property type="term" value="F:four-way junction DNA binding"/>
    <property type="evidence" value="ECO:0007669"/>
    <property type="project" value="UniProtKB-UniRule"/>
</dbReference>
<name>A0A7W4W4R1_9GAMM</name>
<dbReference type="InterPro" id="IPR036267">
    <property type="entry name" value="RuvA_C_sf"/>
</dbReference>
<keyword evidence="9" id="KW-1185">Reference proteome</keyword>
<evidence type="ECO:0000313" key="8">
    <source>
        <dbReference type="EMBL" id="MBB3047379.1"/>
    </source>
</evidence>
<dbReference type="GO" id="GO:0005737">
    <property type="term" value="C:cytoplasm"/>
    <property type="evidence" value="ECO:0007669"/>
    <property type="project" value="UniProtKB-SubCell"/>
</dbReference>
<dbReference type="InterPro" id="IPR010994">
    <property type="entry name" value="RuvA_2-like"/>
</dbReference>
<evidence type="ECO:0000313" key="9">
    <source>
        <dbReference type="Proteomes" id="UP000537130"/>
    </source>
</evidence>